<accession>A0A0F9WM20</accession>
<reference evidence="2" key="1">
    <citation type="journal article" date="2015" name="Nature">
        <title>Complex archaea that bridge the gap between prokaryotes and eukaryotes.</title>
        <authorList>
            <person name="Spang A."/>
            <person name="Saw J.H."/>
            <person name="Jorgensen S.L."/>
            <person name="Zaremba-Niedzwiedzka K."/>
            <person name="Martijn J."/>
            <person name="Lind A.E."/>
            <person name="van Eijk R."/>
            <person name="Schleper C."/>
            <person name="Guy L."/>
            <person name="Ettema T.J."/>
        </authorList>
    </citation>
    <scope>NUCLEOTIDE SEQUENCE</scope>
</reference>
<sequence>MKLSSPAGSPPTPDLVPSIDDIVRFFSGTALLMAGRAEGLKRLDLSADGFWQSFSAIVVALPPIALSWIEFESVQGEGRATDMGPVAVYGAHALADVLAWVLPILVLMLVAKPIGYSRKIVPLVVATNWGGAMLAWVFAPYWLIVLLVGMGGGTALLGALVTLASIALTVRLIFFATGKDLGGAVAVTILMIVAALVSYGAVMDLTGIPLI</sequence>
<keyword evidence="1" id="KW-0812">Transmembrane</keyword>
<keyword evidence="1" id="KW-0472">Membrane</keyword>
<evidence type="ECO:0000256" key="1">
    <source>
        <dbReference type="SAM" id="Phobius"/>
    </source>
</evidence>
<dbReference type="EMBL" id="LAZR01000141">
    <property type="protein sequence ID" value="KKN87116.1"/>
    <property type="molecule type" value="Genomic_DNA"/>
</dbReference>
<proteinExistence type="predicted"/>
<gene>
    <name evidence="2" type="ORF">LCGC14_0261470</name>
</gene>
<name>A0A0F9WM20_9ZZZZ</name>
<evidence type="ECO:0000313" key="2">
    <source>
        <dbReference type="EMBL" id="KKN87116.1"/>
    </source>
</evidence>
<feature type="transmembrane region" description="Helical" evidence="1">
    <location>
        <begin position="50"/>
        <end position="69"/>
    </location>
</feature>
<feature type="transmembrane region" description="Helical" evidence="1">
    <location>
        <begin position="181"/>
        <end position="202"/>
    </location>
</feature>
<protein>
    <recommendedName>
        <fullName evidence="3">Yip1 domain-containing protein</fullName>
    </recommendedName>
</protein>
<keyword evidence="1" id="KW-1133">Transmembrane helix</keyword>
<feature type="transmembrane region" description="Helical" evidence="1">
    <location>
        <begin position="155"/>
        <end position="174"/>
    </location>
</feature>
<feature type="transmembrane region" description="Helical" evidence="1">
    <location>
        <begin position="123"/>
        <end position="143"/>
    </location>
</feature>
<comment type="caution">
    <text evidence="2">The sequence shown here is derived from an EMBL/GenBank/DDBJ whole genome shotgun (WGS) entry which is preliminary data.</text>
</comment>
<dbReference type="AlphaFoldDB" id="A0A0F9WM20"/>
<organism evidence="2">
    <name type="scientific">marine sediment metagenome</name>
    <dbReference type="NCBI Taxonomy" id="412755"/>
    <lineage>
        <taxon>unclassified sequences</taxon>
        <taxon>metagenomes</taxon>
        <taxon>ecological metagenomes</taxon>
    </lineage>
</organism>
<evidence type="ECO:0008006" key="3">
    <source>
        <dbReference type="Google" id="ProtNLM"/>
    </source>
</evidence>
<feature type="transmembrane region" description="Helical" evidence="1">
    <location>
        <begin position="89"/>
        <end position="111"/>
    </location>
</feature>